<accession>A0A556PTF5</accession>
<gene>
    <name evidence="4" type="primary">spoIIIAA</name>
    <name evidence="4" type="ORF">FPQ13_00965</name>
</gene>
<dbReference type="SMART" id="SM00382">
    <property type="entry name" value="AAA"/>
    <property type="match status" value="1"/>
</dbReference>
<proteinExistence type="predicted"/>
<evidence type="ECO:0000256" key="2">
    <source>
        <dbReference type="ARBA" id="ARBA00022840"/>
    </source>
</evidence>
<reference evidence="4 5" key="1">
    <citation type="submission" date="2019-07" db="EMBL/GenBank/DDBJ databases">
        <title>Allobacillus sp. nov. SKP isolated from shrimp paste of Euphausiacea.</title>
        <authorList>
            <person name="Kanchanasin P."/>
            <person name="Tanasupawat S."/>
            <person name="Shi W."/>
            <person name="Wu L."/>
            <person name="Ma J."/>
        </authorList>
    </citation>
    <scope>NUCLEOTIDE SEQUENCE [LARGE SCALE GENOMIC DNA]</scope>
    <source>
        <strain evidence="4 5">SKP4-8</strain>
    </source>
</reference>
<dbReference type="InterPro" id="IPR045735">
    <property type="entry name" value="Spore_III_AA_AAA+_ATPase"/>
</dbReference>
<organism evidence="4 5">
    <name type="scientific">Allobacillus salarius</name>
    <dbReference type="NCBI Taxonomy" id="1955272"/>
    <lineage>
        <taxon>Bacteria</taxon>
        <taxon>Bacillati</taxon>
        <taxon>Bacillota</taxon>
        <taxon>Bacilli</taxon>
        <taxon>Bacillales</taxon>
        <taxon>Bacillaceae</taxon>
        <taxon>Allobacillus</taxon>
    </lineage>
</organism>
<dbReference type="AlphaFoldDB" id="A0A556PTF5"/>
<evidence type="ECO:0000313" key="4">
    <source>
        <dbReference type="EMBL" id="TSJ67671.1"/>
    </source>
</evidence>
<dbReference type="OrthoDB" id="9768243at2"/>
<keyword evidence="2" id="KW-0067">ATP-binding</keyword>
<protein>
    <submittedName>
        <fullName evidence="4">Stage III sporulation protein AA</fullName>
    </submittedName>
</protein>
<dbReference type="PANTHER" id="PTHR20953:SF3">
    <property type="entry name" value="P-LOOP CONTAINING NUCLEOSIDE TRIPHOSPHATE HYDROLASES SUPERFAMILY PROTEIN"/>
    <property type="match status" value="1"/>
</dbReference>
<sequence>MEEIFNVLPPYIASKIKESVSEKDLKELEEIRLRVHRPTEVVLTSKSIVIRSIQLTQEESKRFLARISQHSVYRLEEELKKGFITLQGGHRIGLSGSVNVQDGSVKAISHVSSFNIRVAKAVIGSAQMISPLIMDNQSNVLNTLIVGPPKTGKTTILRDIIRQISDAENGFRHHRVGLIDERNEIAATLNGIPQHPVGNRTDVMSDCPKAEGILMMIRSMSPEVIVVDEIGHEKDTRGLLEAIYAGVKLICTVHGDSIEDVQKRPSIQTLIRERAIERFVFLDRLSKPGTVKSVYDHRFEEIKRDKTIRSVQHEMDRHAAHPVHVHVGRAR</sequence>
<dbReference type="EMBL" id="VMHE01000001">
    <property type="protein sequence ID" value="TSJ67671.1"/>
    <property type="molecule type" value="Genomic_DNA"/>
</dbReference>
<evidence type="ECO:0000313" key="5">
    <source>
        <dbReference type="Proteomes" id="UP000316425"/>
    </source>
</evidence>
<keyword evidence="5" id="KW-1185">Reference proteome</keyword>
<comment type="caution">
    <text evidence="4">The sequence shown here is derived from an EMBL/GenBank/DDBJ whole genome shotgun (WGS) entry which is preliminary data.</text>
</comment>
<dbReference type="GO" id="GO:0005524">
    <property type="term" value="F:ATP binding"/>
    <property type="evidence" value="ECO:0007669"/>
    <property type="project" value="UniProtKB-KW"/>
</dbReference>
<evidence type="ECO:0000259" key="3">
    <source>
        <dbReference type="SMART" id="SM00382"/>
    </source>
</evidence>
<dbReference type="PANTHER" id="PTHR20953">
    <property type="entry name" value="KINASE-RELATED"/>
    <property type="match status" value="1"/>
</dbReference>
<dbReference type="InterPro" id="IPR014217">
    <property type="entry name" value="Spore_III_AA"/>
</dbReference>
<dbReference type="RefSeq" id="WP_144087430.1">
    <property type="nucleotide sequence ID" value="NZ_VMHE01000001.1"/>
</dbReference>
<name>A0A556PTF5_9BACI</name>
<keyword evidence="1" id="KW-0547">Nucleotide-binding</keyword>
<dbReference type="InterPro" id="IPR027417">
    <property type="entry name" value="P-loop_NTPase"/>
</dbReference>
<evidence type="ECO:0000256" key="1">
    <source>
        <dbReference type="ARBA" id="ARBA00022741"/>
    </source>
</evidence>
<dbReference type="Gene3D" id="3.40.50.300">
    <property type="entry name" value="P-loop containing nucleotide triphosphate hydrolases"/>
    <property type="match status" value="1"/>
</dbReference>
<dbReference type="InterPro" id="IPR003593">
    <property type="entry name" value="AAA+_ATPase"/>
</dbReference>
<feature type="domain" description="AAA+ ATPase" evidence="3">
    <location>
        <begin position="139"/>
        <end position="285"/>
    </location>
</feature>
<dbReference type="SUPFAM" id="SSF52540">
    <property type="entry name" value="P-loop containing nucleoside triphosphate hydrolases"/>
    <property type="match status" value="1"/>
</dbReference>
<dbReference type="Proteomes" id="UP000316425">
    <property type="component" value="Unassembled WGS sequence"/>
</dbReference>
<dbReference type="NCBIfam" id="TIGR02858">
    <property type="entry name" value="spore_III_AA"/>
    <property type="match status" value="1"/>
</dbReference>
<dbReference type="Pfam" id="PF19568">
    <property type="entry name" value="Spore_III_AA"/>
    <property type="match status" value="1"/>
</dbReference>